<evidence type="ECO:0000256" key="1">
    <source>
        <dbReference type="ARBA" id="ARBA00009437"/>
    </source>
</evidence>
<dbReference type="Pfam" id="PF00126">
    <property type="entry name" value="HTH_1"/>
    <property type="match status" value="1"/>
</dbReference>
<evidence type="ECO:0000259" key="5">
    <source>
        <dbReference type="PROSITE" id="PS50931"/>
    </source>
</evidence>
<keyword evidence="3" id="KW-0238">DNA-binding</keyword>
<dbReference type="PANTHER" id="PTHR30346">
    <property type="entry name" value="TRANSCRIPTIONAL DUAL REGULATOR HCAR-RELATED"/>
    <property type="match status" value="1"/>
</dbReference>
<dbReference type="InterPro" id="IPR036390">
    <property type="entry name" value="WH_DNA-bd_sf"/>
</dbReference>
<dbReference type="GO" id="GO:0032993">
    <property type="term" value="C:protein-DNA complex"/>
    <property type="evidence" value="ECO:0007669"/>
    <property type="project" value="TreeGrafter"/>
</dbReference>
<sequence length="81" mass="8645">MSRIALTDLDAVMAIARRGTFRAAAIELGVSTTALSHAVAKFEASLGVRLFNRTSRSVALTDAGSCSSRAWAPRCRAFTTR</sequence>
<dbReference type="AlphaFoldDB" id="A0A485B8U9"/>
<keyword evidence="2" id="KW-0805">Transcription regulation</keyword>
<dbReference type="EMBL" id="CAADJG010000002">
    <property type="protein sequence ID" value="VFS70127.1"/>
    <property type="molecule type" value="Genomic_DNA"/>
</dbReference>
<keyword evidence="4" id="KW-0804">Transcription</keyword>
<dbReference type="Gene3D" id="1.10.10.10">
    <property type="entry name" value="Winged helix-like DNA-binding domain superfamily/Winged helix DNA-binding domain"/>
    <property type="match status" value="1"/>
</dbReference>
<evidence type="ECO:0000313" key="6">
    <source>
        <dbReference type="EMBL" id="VFS70127.1"/>
    </source>
</evidence>
<dbReference type="PANTHER" id="PTHR30346:SF28">
    <property type="entry name" value="HTH-TYPE TRANSCRIPTIONAL REGULATOR CYNR"/>
    <property type="match status" value="1"/>
</dbReference>
<evidence type="ECO:0000256" key="3">
    <source>
        <dbReference type="ARBA" id="ARBA00023125"/>
    </source>
</evidence>
<organism evidence="6 7">
    <name type="scientific">Raoultella terrigena</name>
    <name type="common">Klebsiella terrigena</name>
    <dbReference type="NCBI Taxonomy" id="577"/>
    <lineage>
        <taxon>Bacteria</taxon>
        <taxon>Pseudomonadati</taxon>
        <taxon>Pseudomonadota</taxon>
        <taxon>Gammaproteobacteria</taxon>
        <taxon>Enterobacterales</taxon>
        <taxon>Enterobacteriaceae</taxon>
        <taxon>Klebsiella/Raoultella group</taxon>
        <taxon>Raoultella</taxon>
    </lineage>
</organism>
<proteinExistence type="inferred from homology"/>
<evidence type="ECO:0000256" key="2">
    <source>
        <dbReference type="ARBA" id="ARBA00023015"/>
    </source>
</evidence>
<evidence type="ECO:0000256" key="4">
    <source>
        <dbReference type="ARBA" id="ARBA00023163"/>
    </source>
</evidence>
<dbReference type="GO" id="GO:0003677">
    <property type="term" value="F:DNA binding"/>
    <property type="evidence" value="ECO:0007669"/>
    <property type="project" value="UniProtKB-KW"/>
</dbReference>
<protein>
    <submittedName>
        <fullName evidence="6">Cyn operon transcriptional activator</fullName>
    </submittedName>
</protein>
<dbReference type="SUPFAM" id="SSF46785">
    <property type="entry name" value="Winged helix' DNA-binding domain"/>
    <property type="match status" value="1"/>
</dbReference>
<evidence type="ECO:0000313" key="7">
    <source>
        <dbReference type="Proteomes" id="UP000332594"/>
    </source>
</evidence>
<feature type="domain" description="HTH lysR-type" evidence="5">
    <location>
        <begin position="4"/>
        <end position="61"/>
    </location>
</feature>
<reference evidence="6 7" key="1">
    <citation type="submission" date="2019-03" db="EMBL/GenBank/DDBJ databases">
        <authorList>
            <consortium name="Pathogen Informatics"/>
        </authorList>
    </citation>
    <scope>NUCLEOTIDE SEQUENCE [LARGE SCALE GENOMIC DNA]</scope>
    <source>
        <strain evidence="6 7">NCTC13038</strain>
    </source>
</reference>
<gene>
    <name evidence="6" type="primary">cynR_2</name>
    <name evidence="6" type="ORF">NCTC13038_02001</name>
</gene>
<accession>A0A485B8U9</accession>
<dbReference type="InterPro" id="IPR000847">
    <property type="entry name" value="LysR_HTH_N"/>
</dbReference>
<comment type="similarity">
    <text evidence="1">Belongs to the LysR transcriptional regulatory family.</text>
</comment>
<name>A0A485B8U9_RAOTE</name>
<dbReference type="Proteomes" id="UP000332594">
    <property type="component" value="Unassembled WGS sequence"/>
</dbReference>
<dbReference type="FunFam" id="1.10.10.10:FF:000001">
    <property type="entry name" value="LysR family transcriptional regulator"/>
    <property type="match status" value="1"/>
</dbReference>
<dbReference type="InterPro" id="IPR036388">
    <property type="entry name" value="WH-like_DNA-bd_sf"/>
</dbReference>
<dbReference type="PROSITE" id="PS50931">
    <property type="entry name" value="HTH_LYSR"/>
    <property type="match status" value="1"/>
</dbReference>
<dbReference type="GO" id="GO:0003700">
    <property type="term" value="F:DNA-binding transcription factor activity"/>
    <property type="evidence" value="ECO:0007669"/>
    <property type="project" value="InterPro"/>
</dbReference>